<dbReference type="EnsemblBacteria" id="AAR33613">
    <property type="protein sequence ID" value="AAR33613"/>
    <property type="gene ID" value="GSU0279"/>
</dbReference>
<dbReference type="eggNOG" id="COG5295">
    <property type="taxonomic scope" value="Bacteria"/>
</dbReference>
<dbReference type="InterPro" id="IPR026919">
    <property type="entry name" value="ADGRV1"/>
</dbReference>
<organism evidence="6 7">
    <name type="scientific">Geobacter sulfurreducens (strain ATCC 51573 / DSM 12127 / PCA)</name>
    <dbReference type="NCBI Taxonomy" id="243231"/>
    <lineage>
        <taxon>Bacteria</taxon>
        <taxon>Pseudomonadati</taxon>
        <taxon>Thermodesulfobacteriota</taxon>
        <taxon>Desulfuromonadia</taxon>
        <taxon>Geobacterales</taxon>
        <taxon>Geobacteraceae</taxon>
        <taxon>Geobacter</taxon>
    </lineage>
</organism>
<dbReference type="PRINTS" id="PR00205">
    <property type="entry name" value="CADHERIN"/>
</dbReference>
<feature type="domain" description="Cadherin" evidence="5">
    <location>
        <begin position="496"/>
        <end position="595"/>
    </location>
</feature>
<evidence type="ECO:0000313" key="7">
    <source>
        <dbReference type="Proteomes" id="UP000000577"/>
    </source>
</evidence>
<feature type="compositionally biased region" description="Basic and acidic residues" evidence="4">
    <location>
        <begin position="1"/>
        <end position="10"/>
    </location>
</feature>
<dbReference type="InParanoid" id="Q74GG7"/>
<feature type="region of interest" description="Disordered" evidence="4">
    <location>
        <begin position="1"/>
        <end position="67"/>
    </location>
</feature>
<dbReference type="CDD" id="cd11304">
    <property type="entry name" value="Cadherin_repeat"/>
    <property type="match status" value="5"/>
</dbReference>
<dbReference type="eggNOG" id="COG2931">
    <property type="taxonomic scope" value="Bacteria"/>
</dbReference>
<feature type="compositionally biased region" description="Basic and acidic residues" evidence="4">
    <location>
        <begin position="46"/>
        <end position="55"/>
    </location>
</feature>
<reference evidence="6 7" key="2">
    <citation type="journal article" date="2012" name="BMC Genomics">
        <title>Comparative genomic analysis of Geobacter sulfurreducens KN400, a strain with enhanced capacity for extracellular electron transfer and electricity production.</title>
        <authorList>
            <person name="Butler J.E."/>
            <person name="Young N.D."/>
            <person name="Aklujkar M."/>
            <person name="Lovley D.R."/>
        </authorList>
    </citation>
    <scope>NUCLEOTIDE SEQUENCE [LARGE SCALE GENOMIC DNA]</scope>
    <source>
        <strain evidence="7">ATCC 51573 / DSM 12127 / PCA</strain>
    </source>
</reference>
<dbReference type="Gene3D" id="2.60.40.2030">
    <property type="match status" value="37"/>
</dbReference>
<feature type="domain" description="Cadherin" evidence="5">
    <location>
        <begin position="698"/>
        <end position="799"/>
    </location>
</feature>
<feature type="domain" description="Cadherin" evidence="5">
    <location>
        <begin position="800"/>
        <end position="901"/>
    </location>
</feature>
<evidence type="ECO:0000256" key="2">
    <source>
        <dbReference type="ARBA" id="ARBA00022737"/>
    </source>
</evidence>
<evidence type="ECO:0000259" key="5">
    <source>
        <dbReference type="PROSITE" id="PS50268"/>
    </source>
</evidence>
<dbReference type="OrthoDB" id="5363773at2"/>
<dbReference type="Gene3D" id="2.60.120.380">
    <property type="match status" value="1"/>
</dbReference>
<dbReference type="GO" id="GO:0004930">
    <property type="term" value="F:G protein-coupled receptor activity"/>
    <property type="evidence" value="ECO:0007669"/>
    <property type="project" value="InterPro"/>
</dbReference>
<dbReference type="PANTHER" id="PTHR46682:SF1">
    <property type="entry name" value="ADHESION G-PROTEIN COUPLED RECEPTOR V1"/>
    <property type="match status" value="1"/>
</dbReference>
<dbReference type="GO" id="GO:0016020">
    <property type="term" value="C:membrane"/>
    <property type="evidence" value="ECO:0007669"/>
    <property type="project" value="InterPro"/>
</dbReference>
<dbReference type="Gene3D" id="2.60.40.60">
    <property type="entry name" value="Cadherins"/>
    <property type="match status" value="5"/>
</dbReference>
<dbReference type="Gene3D" id="2.60.40.2700">
    <property type="match status" value="1"/>
</dbReference>
<proteinExistence type="predicted"/>
<dbReference type="EMBL" id="AE017180">
    <property type="protein sequence ID" value="AAR33613.1"/>
    <property type="molecule type" value="Genomic_DNA"/>
</dbReference>
<dbReference type="InterPro" id="IPR038081">
    <property type="entry name" value="CalX-like_sf"/>
</dbReference>
<dbReference type="SUPFAM" id="SSF141072">
    <property type="entry name" value="CalX-like"/>
    <property type="match status" value="37"/>
</dbReference>
<sequence length="5899" mass="603091">MKKTSDDQVRAAKGKSIPLSSSGKDFIEGSLDFRPVSPKKQTAVRKPGEEQEEKAAVAAEQTESDHMTADEAADVSYDHVAAITGEQSFADTLSVADQTKTGKEEKCGDNNDDDDCDDKGGWLWWAGGAVGVAGGSIGFAVAALNGDDDEGTHVDTAAVAFAGRVTDGPVHGATIYNDINKNGVYDDGIDKAMTHNSEAITSDADGNFTITVGDLIENGITDINKLKLVAYGGIDTVTGEAVTVDFTAPEGYRYLNPVTSLIAAYMEAYNEANPNAKITAAEAEEAVIQALGLPQIDYATTDLALPETAVEAQKVAAILAVAAMLIEESGTDSDGFAFLAAHLAPSETPLPGTMTYLTDEVTTALQSANDTTAANQFSSTVVAVNDATSLDDINTALNNTIFADLIVAGNVKVGQTLDGGLGMGSTTGLEVTYQWLESIDGTTWTPIAGETGSDYTIRPTDILHHLRLQATYIGTDGQPRTIFYDVGVVPDSSPVFASSTSGAVAENEAVGTVVYRAEATSDLENNPLSYSLGGTDADLFTIDVATGEVTLKNPADYESKSSYSIDITATDTYGLTSTTSVTIGIDNLDEVAPSITSGPTAATIAENSGPGQVVYTAAADDSADISGGVTFSLKADGDAALFTIDAATGEVTLTGNPDYEAKPAYSFTVVATDAAGHSTEQTVTLAIDNLDEVAPSITSGPTAATIAENSGPGQVVYTAAADDSADISGGVTFSLKADEDAALFTIDAATGKVTLTGNPDYEAKPAYSFTVVATDAAGHSTEQTVTLAIDNLDEVAPSITSGPTAAAIEENSGPGQVVYTAAADDSADISGGVTFSLKADGDAALFTIDAATGEVTLTGNPDYEAKPAYSFTVVATDAAGHSTEQTVTLAIDNLDEVAPSITSGPTADIAENTGAGQVIYTAVADDAADISGGVTWSLKAGSDAALTIDAVTGAVTLADNPDHEAKSGYSFTVVATDAAGHSTEQAVELSVLDNNASAAIAVDLTTIAEGSEGTSTILTYTVTRTSALNASSVDWAISGVDAADLAAGQAAVGTVTFAIGETSKTFTVEVVGDRTIESNEDLVVTLGNPGNDIDLGTADSSATTIADDDGEVSIAATAVSVPEGDTGDSRVVTFTVTRTNTLSASSVDWDVAGGTVNAADFGGTLPSGTVTFAEGEATKTISITVTGDRIIEPDETLTVRLSNPGLNLVLGVDEASSTIVNDDVGFSIFGDVMDVVEGGIGEQRAITFHVVRSDSLTLPMTIDYRLIPRGSTVPDGFDFTGSPDSLGDNAGRPSGTISFGPDETSKTVTIYVAGDAVPELNETFSIVLANAPPSTIIINGEIEGVIRSDETQYSIHAVTAATVEGNGTGGIQQFLITRTGDTSQPGSVGYTLSEYGENPTEANDFAAGTPLTGTISFAAGETSKILSVNLEGDSVLEGYESFQVALHTLDSNSIIGTNTAVASIIPDDAAINIAATDSIVKEGTGAVSRSHTFTLTRSSHVDSEVTVDWHLAGTGANPVDAADFGGTLPSGSVTFAPGETVKTLTITPSTDAAYEPHESYEIVLSTSQLGVVLETDHASGMILNDDSGLTLVATNLDKAEGNPGTPSQLTFTVQRTGDTTGESTVHWELVSADGSGVSAADFASGILPSGDLTFSRGVTSRVVTIPLTTDNIIEPDKGFTIRLSSPSEGTELLVSEVGGYIRNDDAAFTLESVSPVAEGHNGTTTVTFTVVRTGDISGADTVEYVVAPADGGAVVDGADFVGGQLPDGLITFNAGEASKTVTLAVAGDNALESDEAFTITLVNPGVGSTIASGSTDVVILNDDDALSIVATDADQAEAAAGGTRDFTFTVNRTGFLDRATTVNWSVAGVGANQVDAADFGGALPSGTLEFAANESSKTITITVNGDYFQEADEGFRVTLSSPSDGTTLTTASADGVIRNDDTGLAITATTTTLAEGDSGTVTHVFTVTRTGVTTGTTTVDWALAGSGGHPVDAADFGGTLPSGTLVFAPGETTKTIEVQASGDTDIEPGEGFTITLSGADGNADIMTASANGTVVADDISIAISAGTASVMEGATGSSRVLQFTVTRTGDLASPVSIDWSASGMDAADFANGTALSGTINFGAGETVKTINLTQIGDNVSESDETLTITLSNPAGNPAHDRTYITSATATTDVVNDDASLTITADAASQNEHNTGDGEATSFTFTVTRTGDTSTETTIDWVLQLPGGAGSAAGNDFVAGQDLLGTNSGLPSGTISFAADETSKTITVLVATDNQVEQDETFSIQLQGAGANTEVSGNSASAVISNDDTGFSIIALAADHTEANGGTVTYTFRVTRAGDISSAATVDWDVAGSGASPANADDFGGSLPGGTLSFAENEASKEISFTVSGDTVVEQDEEFTVTISNAQLTDATPQLIQDATVGGIIRNDDQSFSVSAANASVTEGSAGTTQIAYTITRTGDLSDSVTIDYAVTGAGGAATSDVQGGVLPTGTLTFAAGETSKSVTFDVIADTLAEGNETFTLTLTNPSAGIIGTASDSTVVVNDDTNFALSAPAPFAEGESGSATATFTVTRSGDSTGAGSVQWSVAPATGLTTADFTGNQDLLGTNSGLPSGTITFAAGETSKNITIQVAGDLTLENDETLRVILADPTGGTIEGTDGDKSTTILTDDDSFSISTLTASRAEGNSDSTITYTVTRTGSLVGARDLTWTITGADGFATGNDLAGGQAATGTVSFADGQESATIVVNVKGDSAVESDETMTVTLSGAPANSVIGTASASTVLTNDDASVSIVTLIADKNEGNVTIVTPTGEVPGSTASTFTVSAAGTVSGTVESAGDRDWYKVNLVAGHQYQIDLIGNGSYTAGDVFLSLRNSTGIQLASNDDFIGVNSRITYTAPSNGIYFIDAGHLGSGTGTYGVTIADLTVPGTDMSAPAYGVGAQPYTFTITRTGDTTHGSTVEWRVAQGVGVDAVDFGSVGSQDLLGDNSGLPSGTVTFAAGEISKTLTVNIATDSAKETDEILRVVLSNPSAGTEVITASADGIVRNDDAELNITAGTFNLLEGDGLHGTGKAMTYTVTRTGNINQTSTVDWSVVHGTTSSADFTNGVGSNLTPSGTLTFASGVATQTIVVYVYGDTGVGSVEGDETFSIQLSNPNSGSALGNITSYTSTILEDDTRLVLSAADYSQAEKTAGNNTTYTYNIAREGYTGGTTNYSWAVGYTDPYTGNPAYMYDNTQSRYETVTANASDFTGSLSGSGSFSAGQTNASFTVTVTGDDTPEDDEWFAVNLTASSGYDEVTVIYDDPTKGTGTQLARTYYSPYRTYYDGQQVSSATNGVASNTNYLFSSIERDEAVYYLSDREVASTSVQTLNPGDGLRTRVEGDTPADGGAGATTVTIEGVEYGYVEHIFAVQRQVATAGTASVGWRIGTYYNAAVSADDFLTITRDGNGDITAITTAGALPSGTVTFADGQEWAYIKFYTKVDDIGEYDEYFSIFLENPSAGSSIYTYDTVSYPQYNYGIITNDDTRFDASVNDVVEGGTLTYTVTRSGDSRGTDTVDWSLALPGSEATNESNNSTGTWYKLDPSDIDSVTPSNGTATYNAGTLTWSGTLTFEDGETTKTITVVTTDDSWTETWREELPIVLSNATNVNAGEGNHDQETASTGYTDTARVYDNESDPLIGVSVGSSTTWEGTGANDSATGNSVTFTITRTDQGGRDGSLNYPTTVAWRLDGSGINWGSANNSAEILTYGGDAASVNEYTSNTTYGVVTFAAGETSKNVVVTFTGDRYVESDKTLTFTVLDPDDAEHGPLYTDFYGPADINNAQASVTTTLKNDDIRLWVGGWDTYSGDANGYYTNVQTSAYEGNPLTFAVNRYGRLDCDIVVNYTLINGTTTNGDFTTTSGSFTLAAQGSAYGEYTYSISLADLLTDDTTVEANETFTLRLSAPGDSAGSSVRFQSYYADYTSSYNSPATTLDVRGTVYDDDTTYTLTPASTSLVETDQGASQTFSFDVTRGGTGYTGAAQLRWRVEAVGGTPADSADFTSTDLLGTNNGLPSGTVSFANGELTKTFSVLIRGDLVAENNETFRVVLYEDVLTSSSPTITNSQSVASSTLTIVTDDTGISIADSTLTESDANQTMTFTITRSGDTSGTSSMNWTLYHGTTTAGDFSGATTGTVSFAAGETSKTISVTVAGDATPEADETFTILLSNLVGVDEAIDISATGTIKNDDSSFAIAGDAASSPESGSQTFTITRTNDTAQSQTITWSVSAGSAGAADFGGSLPSGSVTFAPGEMSKTITISPSSDATPETDESYTVSIALGAGTTGDTITQATATGTIENDDAAIYIAADQTNQQEGHSGTTPFTFTVTRTGNTTGAASVDWALSSAGASAADFTTADGLGSNGGLPSGTITFADGESAKTITIEIVGDEVVEADESFTITLSNAAGGAIITGSAGSTIANDDSTIAIAADSAVKNEGNSGTTAYTFTITRTGYLGEAETVEYSVAGSGAHPADGTDFNGTTGTLTLAAGEATTTLTINVSGDLSGEPDEDFTVTLSNPSSGVTITTDTATGSILADDIVFDVAAPASQTEGNPGDTTYFDFVVTRSGNLSGSQTLTWSVAGIGADGTSGSDFDSTTGTVTFDPGETSKTISVPVKGDYLGEADENFRLTLTGPDGVVFTHNSADATIIDDEASLRISATDAGRAEGANGVTSYTFTVTRTGNTALEATVDWSLAAGATDPDDFAGGTLPSGSLSFAAGELSKTITVDVAGDTAIEGDESFTVSLSNASTGADIVIGSATGTIVSDDVEWTVSPLSVPAVEGDGASSYVFRVTRTGSLSATTLDWSTAGSGTNPADADDFLGSFFPSGTLVFAQGQTSQDIVVQIAGDNLLEADKEFSVTLAAPVNGLTHSYAEQTASATIVNDDDVISIAPLSADHAEGTDSSSPFTFTVTRTGSLTGTSTVGWRIVHGDTSADDFVATTGTVSFADGQDTATLTVLVSGDRNLEGDEGFSVELYNPGAGSTVDDTATTASGIIHDDDVDLSLAAADANVAEGDSSTAGHATFTVTRSGDLSVETSVNWNVVAGTATAADFAGGELPGGTVVFGAGESSKTITIDLAGDGAWEGNETYTVQLSGASDHADIVANNVSGQIIDDDDTLTLSAVSADHAEGNSGATIYTFRIDRAGTATGATSVEWIAAGSGAHPTDQDDLLATTGTVTFADGETSKTFTVEVAGDTTGEYDETFSVSLANPAYGSTTVGAPVTATVRNDDAVLFVRADHVSVAEGADGVETTFTFTVTRSGDTSGAASALWEVTGSGLRPANAADFGGIFPSGAVAFQPGESTQQISLTVLGDAVGEYDETFSLVLSDPEGATILEGTAETIIANDDTGISITALDADKAEGNNGLTDFTFRIERVGLANGAASVSWAVAGTGSYPAGADDFAGGILPSGTVYFADGESVKDITIQVAGDETYGQDQTFRVLLSNPAGANLINADATGVIRNDDSQVAITALDTAKLEGNAGTTTFSFQVTRTGALDTSATIDWDVIGSGGHQTVAGDFAGNSFPGGALTFAVGESSKTITVEVAGDTLTEVDEEFSVRLRNPGSGVSIAPNAGEASATILSDDDGVVLIGLDVDRHEGASGTQTVYTYQVLRSGNIDAPITLNYAVSGDVDSADFMSPLTGSFEMGAGENSRLLTLTVNGDDIVEPDEFFQVTLSGSGINIDSTPVTGAIRGDDVAGDGNDVIHAAATADTINSGAGDDVIHLTMDNLLHLQVTDGAHVDGGLGFDTILFDAAGQEFDLVALVANDAMSGIEKIDLGGEGNTLRLTTAELLHQDQNLFSILANGSEPFHQLMVDGDADDEVIIADITNWSHGAADTYTDGSVTYDVYTNGTDHTQLLINQAITNVHGVAG</sequence>
<dbReference type="STRING" id="243231.GSU0279"/>
<dbReference type="KEGG" id="gsu:GSU0279"/>
<dbReference type="GO" id="GO:0007156">
    <property type="term" value="P:homophilic cell adhesion via plasma membrane adhesion molecules"/>
    <property type="evidence" value="ECO:0007669"/>
    <property type="project" value="InterPro"/>
</dbReference>
<keyword evidence="1" id="KW-0732">Signal</keyword>
<evidence type="ECO:0000256" key="3">
    <source>
        <dbReference type="ARBA" id="ARBA00022837"/>
    </source>
</evidence>
<accession>Q74GG7</accession>
<dbReference type="HOGENOM" id="CLU_223063_0_0_7"/>
<name>Q74GG7_GEOSL</name>
<keyword evidence="2" id="KW-0677">Repeat</keyword>
<evidence type="ECO:0000256" key="1">
    <source>
        <dbReference type="ARBA" id="ARBA00022729"/>
    </source>
</evidence>
<gene>
    <name evidence="6" type="ordered locus">GSU0279</name>
</gene>
<dbReference type="RefSeq" id="WP_010940952.1">
    <property type="nucleotide sequence ID" value="NC_002939.5"/>
</dbReference>
<dbReference type="SUPFAM" id="SSF49313">
    <property type="entry name" value="Cadherin-like"/>
    <property type="match status" value="5"/>
</dbReference>
<dbReference type="Pfam" id="PF03160">
    <property type="entry name" value="Calx-beta"/>
    <property type="match status" value="34"/>
</dbReference>
<dbReference type="Proteomes" id="UP000000577">
    <property type="component" value="Chromosome"/>
</dbReference>
<dbReference type="SMART" id="SM00112">
    <property type="entry name" value="CA"/>
    <property type="match status" value="5"/>
</dbReference>
<reference evidence="6 7" key="1">
    <citation type="journal article" date="2003" name="Science">
        <title>Genome of Geobacter sulfurreducens: metal reduction in subsurface environments.</title>
        <authorList>
            <person name="Methe B.A."/>
            <person name="Nelson K.E."/>
            <person name="Eisen J.A."/>
            <person name="Paulsen I.T."/>
            <person name="Nelson W."/>
            <person name="Heidelberg J.F."/>
            <person name="Wu D."/>
            <person name="Wu M."/>
            <person name="Ward N."/>
            <person name="Beanan M.J."/>
            <person name="Dodson R.J."/>
            <person name="Madupu R."/>
            <person name="Brinkac L.M."/>
            <person name="Daugherty S.C."/>
            <person name="DeBoy R.T."/>
            <person name="Durkin A.S."/>
            <person name="Gwinn M."/>
            <person name="Kolonay J.F."/>
            <person name="Sullivan S.A."/>
            <person name="Haft D.H."/>
            <person name="Selengut J."/>
            <person name="Davidsen T.M."/>
            <person name="Zafar N."/>
            <person name="White O."/>
            <person name="Tran B."/>
            <person name="Romero C."/>
            <person name="Forberger H.A."/>
            <person name="Weidman J."/>
            <person name="Khouri H."/>
            <person name="Feldblyum T.V."/>
            <person name="Utterback T.R."/>
            <person name="Van Aken S.E."/>
            <person name="Lovley D.R."/>
            <person name="Fraser C.M."/>
        </authorList>
    </citation>
    <scope>NUCLEOTIDE SEQUENCE [LARGE SCALE GENOMIC DNA]</scope>
    <source>
        <strain evidence="7">ATCC 51573 / DSM 12127 / PCA</strain>
    </source>
</reference>
<dbReference type="GO" id="GO:0005509">
    <property type="term" value="F:calcium ion binding"/>
    <property type="evidence" value="ECO:0007669"/>
    <property type="project" value="InterPro"/>
</dbReference>
<feature type="domain" description="Cadherin" evidence="5">
    <location>
        <begin position="596"/>
        <end position="697"/>
    </location>
</feature>
<dbReference type="PATRIC" id="fig|243231.5.peg.277"/>
<dbReference type="Pfam" id="PF00028">
    <property type="entry name" value="Cadherin"/>
    <property type="match status" value="4"/>
</dbReference>
<dbReference type="eggNOG" id="COG3210">
    <property type="taxonomic scope" value="Bacteria"/>
</dbReference>
<feature type="domain" description="Cadherin" evidence="5">
    <location>
        <begin position="901"/>
        <end position="1001"/>
    </location>
</feature>
<dbReference type="PANTHER" id="PTHR46682">
    <property type="entry name" value="ADHESION G-PROTEIN COUPLED RECEPTOR V1"/>
    <property type="match status" value="1"/>
</dbReference>
<evidence type="ECO:0000256" key="4">
    <source>
        <dbReference type="SAM" id="MobiDB-lite"/>
    </source>
</evidence>
<dbReference type="PROSITE" id="PS50268">
    <property type="entry name" value="CADHERIN_2"/>
    <property type="match status" value="5"/>
</dbReference>
<keyword evidence="7" id="KW-1185">Reference proteome</keyword>
<dbReference type="SMART" id="SM00237">
    <property type="entry name" value="Calx_beta"/>
    <property type="match status" value="28"/>
</dbReference>
<keyword evidence="3" id="KW-0106">Calcium</keyword>
<dbReference type="eggNOG" id="COG2373">
    <property type="taxonomic scope" value="Bacteria"/>
</dbReference>
<protein>
    <submittedName>
        <fullName evidence="6">Cadherin domain/calx-beta domain protein</fullName>
    </submittedName>
</protein>
<dbReference type="InterPro" id="IPR002126">
    <property type="entry name" value="Cadherin-like_dom"/>
</dbReference>
<evidence type="ECO:0000313" key="6">
    <source>
        <dbReference type="EMBL" id="AAR33613.1"/>
    </source>
</evidence>
<dbReference type="InterPro" id="IPR003644">
    <property type="entry name" value="Calx_beta"/>
</dbReference>
<dbReference type="InterPro" id="IPR015919">
    <property type="entry name" value="Cadherin-like_sf"/>
</dbReference>